<dbReference type="GO" id="GO:0003723">
    <property type="term" value="F:RNA binding"/>
    <property type="evidence" value="ECO:0007669"/>
    <property type="project" value="UniProtKB-UniRule"/>
</dbReference>
<accession>A0A914GPX4</accession>
<feature type="region of interest" description="Disordered" evidence="4">
    <location>
        <begin position="365"/>
        <end position="397"/>
    </location>
</feature>
<feature type="domain" description="K Homology" evidence="5">
    <location>
        <begin position="77"/>
        <end position="151"/>
    </location>
</feature>
<keyword evidence="2" id="KW-0694">RNA-binding</keyword>
<keyword evidence="6" id="KW-1185">Reference proteome</keyword>
<dbReference type="SUPFAM" id="SSF54791">
    <property type="entry name" value="Eukaryotic type KH-domain (KH-domain type I)"/>
    <property type="match status" value="2"/>
</dbReference>
<proteinExistence type="predicted"/>
<evidence type="ECO:0000313" key="6">
    <source>
        <dbReference type="Proteomes" id="UP000887572"/>
    </source>
</evidence>
<evidence type="ECO:0000313" key="7">
    <source>
        <dbReference type="WBParaSite" id="Gr19_v10_g1034.t1"/>
    </source>
</evidence>
<evidence type="ECO:0000256" key="1">
    <source>
        <dbReference type="ARBA" id="ARBA00022737"/>
    </source>
</evidence>
<dbReference type="Proteomes" id="UP000887572">
    <property type="component" value="Unplaced"/>
</dbReference>
<protein>
    <submittedName>
        <fullName evidence="7">K Homology domain-containing protein</fullName>
    </submittedName>
</protein>
<sequence>MTTEQLIIPTEMANKIINEVDQNCFERWKQNGCTLEVKQKYSVQLVLNGIAIDNELLLSEEIFPVLKQTQDSLLDRYVLALKLLVPNQKCGYVIGKEGKTIRKIQEDFGVEIFIDNGKRDPVPTGFGRLIIRTADVDAMRWARDQIRRLEARSLDFNPYAMPRDNNNHLGEDKRATSERIKLPPFGHFTNEQQMHFREIQKSSSINWIFDEQHSLTDASGRFVTLEGDTEMVLSAKRRLAKLITEIEDFQLHCSSVRLSTSPTSGTTLYRTVVKVPTPAWRLVIGAGGKTIKALKERYEVSMRFLGDNYVAYPHFRSLSIRGPNQLNVQSVRAYIEREFVAKNSDFVLENNIVTAKPNVRRTFIFEDPNNNNKKNTDVANSKGHKAPISGWESDDDSWAAEDTHVCSDFGAEEQRDDDGSEETAQNSEDETLPKWDEEEEREGEQHVGHGGHDDGDDVAAAAAENKLERNGGAESVLERGDGQQTTLQGGDVKSTGNEESGLVDRGEEDELFLLIERKEEEKEIGAGRKVGQRVGGEHRNIAAAAVPILRRMTSLSDGIGNSCVSAASSGDSDIDEPLSRQRHLFQPLDRNMLACQLERAKATLLGDEQLARELARTQALLRSKERECEQLRAELQRLKQFST</sequence>
<feature type="coiled-coil region" evidence="3">
    <location>
        <begin position="607"/>
        <end position="641"/>
    </location>
</feature>
<dbReference type="InterPro" id="IPR036612">
    <property type="entry name" value="KH_dom_type_1_sf"/>
</dbReference>
<dbReference type="SMART" id="SM00322">
    <property type="entry name" value="KH"/>
    <property type="match status" value="2"/>
</dbReference>
<dbReference type="Pfam" id="PF00013">
    <property type="entry name" value="KH_1"/>
    <property type="match status" value="2"/>
</dbReference>
<evidence type="ECO:0000256" key="4">
    <source>
        <dbReference type="SAM" id="MobiDB-lite"/>
    </source>
</evidence>
<feature type="compositionally biased region" description="Basic and acidic residues" evidence="4">
    <location>
        <begin position="465"/>
        <end position="481"/>
    </location>
</feature>
<feature type="compositionally biased region" description="Basic and acidic residues" evidence="4">
    <location>
        <begin position="443"/>
        <end position="453"/>
    </location>
</feature>
<reference evidence="7" key="1">
    <citation type="submission" date="2022-11" db="UniProtKB">
        <authorList>
            <consortium name="WormBaseParasite"/>
        </authorList>
    </citation>
    <scope>IDENTIFICATION</scope>
</reference>
<dbReference type="CDD" id="cd00105">
    <property type="entry name" value="KH-I"/>
    <property type="match status" value="2"/>
</dbReference>
<evidence type="ECO:0000256" key="3">
    <source>
        <dbReference type="SAM" id="Coils"/>
    </source>
</evidence>
<organism evidence="6 7">
    <name type="scientific">Globodera rostochiensis</name>
    <name type="common">Golden nematode worm</name>
    <name type="synonym">Heterodera rostochiensis</name>
    <dbReference type="NCBI Taxonomy" id="31243"/>
    <lineage>
        <taxon>Eukaryota</taxon>
        <taxon>Metazoa</taxon>
        <taxon>Ecdysozoa</taxon>
        <taxon>Nematoda</taxon>
        <taxon>Chromadorea</taxon>
        <taxon>Rhabditida</taxon>
        <taxon>Tylenchina</taxon>
        <taxon>Tylenchomorpha</taxon>
        <taxon>Tylenchoidea</taxon>
        <taxon>Heteroderidae</taxon>
        <taxon>Heteroderinae</taxon>
        <taxon>Globodera</taxon>
    </lineage>
</organism>
<feature type="region of interest" description="Disordered" evidence="4">
    <location>
        <begin position="411"/>
        <end position="507"/>
    </location>
</feature>
<keyword evidence="1" id="KW-0677">Repeat</keyword>
<evidence type="ECO:0000256" key="2">
    <source>
        <dbReference type="PROSITE-ProRule" id="PRU00117"/>
    </source>
</evidence>
<name>A0A914GPX4_GLORO</name>
<dbReference type="Gene3D" id="3.30.310.210">
    <property type="match status" value="1"/>
</dbReference>
<dbReference type="PANTHER" id="PTHR10288">
    <property type="entry name" value="KH DOMAIN CONTAINING RNA BINDING PROTEIN"/>
    <property type="match status" value="1"/>
</dbReference>
<dbReference type="Gene3D" id="3.30.1370.10">
    <property type="entry name" value="K Homology domain, type 1"/>
    <property type="match status" value="1"/>
</dbReference>
<dbReference type="InterPro" id="IPR004088">
    <property type="entry name" value="KH_dom_type_1"/>
</dbReference>
<evidence type="ECO:0000259" key="5">
    <source>
        <dbReference type="SMART" id="SM00322"/>
    </source>
</evidence>
<feature type="domain" description="K Homology" evidence="5">
    <location>
        <begin position="267"/>
        <end position="340"/>
    </location>
</feature>
<keyword evidence="3" id="KW-0175">Coiled coil</keyword>
<feature type="compositionally biased region" description="Low complexity" evidence="4">
    <location>
        <begin position="482"/>
        <end position="491"/>
    </location>
</feature>
<dbReference type="InterPro" id="IPR004087">
    <property type="entry name" value="KH_dom"/>
</dbReference>
<dbReference type="WBParaSite" id="Gr19_v10_g1034.t1">
    <property type="protein sequence ID" value="Gr19_v10_g1034.t1"/>
    <property type="gene ID" value="Gr19_v10_g1034"/>
</dbReference>
<feature type="compositionally biased region" description="Acidic residues" evidence="4">
    <location>
        <begin position="411"/>
        <end position="421"/>
    </location>
</feature>
<dbReference type="PROSITE" id="PS50084">
    <property type="entry name" value="KH_TYPE_1"/>
    <property type="match status" value="2"/>
</dbReference>
<dbReference type="AlphaFoldDB" id="A0A914GPX4"/>